<dbReference type="AlphaFoldDB" id="A0A9Q3FL94"/>
<evidence type="ECO:0000256" key="1">
    <source>
        <dbReference type="SAM" id="MobiDB-lite"/>
    </source>
</evidence>
<reference evidence="2" key="1">
    <citation type="submission" date="2021-03" db="EMBL/GenBank/DDBJ databases">
        <title>Draft genome sequence of rust myrtle Austropuccinia psidii MF-1, a brazilian biotype.</title>
        <authorList>
            <person name="Quecine M.C."/>
            <person name="Pachon D.M.R."/>
            <person name="Bonatelli M.L."/>
            <person name="Correr F.H."/>
            <person name="Franceschini L.M."/>
            <person name="Leite T.F."/>
            <person name="Margarido G.R.A."/>
            <person name="Almeida C.A."/>
            <person name="Ferrarezi J.A."/>
            <person name="Labate C.A."/>
        </authorList>
    </citation>
    <scope>NUCLEOTIDE SEQUENCE</scope>
    <source>
        <strain evidence="2">MF-1</strain>
    </source>
</reference>
<evidence type="ECO:0000313" key="3">
    <source>
        <dbReference type="Proteomes" id="UP000765509"/>
    </source>
</evidence>
<gene>
    <name evidence="2" type="ORF">O181_079578</name>
</gene>
<evidence type="ECO:0000313" key="2">
    <source>
        <dbReference type="EMBL" id="MBW0539863.1"/>
    </source>
</evidence>
<dbReference type="Proteomes" id="UP000765509">
    <property type="component" value="Unassembled WGS sequence"/>
</dbReference>
<comment type="caution">
    <text evidence="2">The sequence shown here is derived from an EMBL/GenBank/DDBJ whole genome shotgun (WGS) entry which is preliminary data.</text>
</comment>
<protein>
    <submittedName>
        <fullName evidence="2">Uncharacterized protein</fullName>
    </submittedName>
</protein>
<organism evidence="2 3">
    <name type="scientific">Austropuccinia psidii MF-1</name>
    <dbReference type="NCBI Taxonomy" id="1389203"/>
    <lineage>
        <taxon>Eukaryota</taxon>
        <taxon>Fungi</taxon>
        <taxon>Dikarya</taxon>
        <taxon>Basidiomycota</taxon>
        <taxon>Pucciniomycotina</taxon>
        <taxon>Pucciniomycetes</taxon>
        <taxon>Pucciniales</taxon>
        <taxon>Sphaerophragmiaceae</taxon>
        <taxon>Austropuccinia</taxon>
    </lineage>
</organism>
<accession>A0A9Q3FL94</accession>
<proteinExistence type="predicted"/>
<dbReference type="EMBL" id="AVOT02044514">
    <property type="protein sequence ID" value="MBW0539863.1"/>
    <property type="molecule type" value="Genomic_DNA"/>
</dbReference>
<feature type="compositionally biased region" description="Acidic residues" evidence="1">
    <location>
        <begin position="80"/>
        <end position="90"/>
    </location>
</feature>
<keyword evidence="3" id="KW-1185">Reference proteome</keyword>
<name>A0A9Q3FL94_9BASI</name>
<feature type="region of interest" description="Disordered" evidence="1">
    <location>
        <begin position="75"/>
        <end position="95"/>
    </location>
</feature>
<sequence>MFWWYLGYTIGLWYFGCHACALVLSHRLTGTPSVPQRRAPHGSRSTIHPSRKGAKKIKLFLGVVGRFPGLSKTNLKGLDEDGEEEEENYVEEDRSDGTEVFPALVGASQGTGGPTLPQSNQPFSQSEPSLFAIMQQMTQIMTNIQAASYSESSRPPSFKAPSMKAPECFDGTQPFKGRSFIQSFQLKFHNDPANFYQDRKKVPYAT</sequence>